<feature type="compositionally biased region" description="Acidic residues" evidence="1">
    <location>
        <begin position="110"/>
        <end position="126"/>
    </location>
</feature>
<dbReference type="EMBL" id="JADGJH010000960">
    <property type="protein sequence ID" value="KAJ3120497.1"/>
    <property type="molecule type" value="Genomic_DNA"/>
</dbReference>
<dbReference type="AlphaFoldDB" id="A0AAD5T1V1"/>
<sequence>MSHPRTTGNEYQAMLNWVEVPKNFQLVVGAAVTKAKMVSGSTLTEQSAFVAMAAHVNHTVKVDWSPKTARSRYQSWILSYNRTKKKDATTGFGLTEDDQKNEHEDTKGNEDDENNEEEEEEEEEDDGRSFEADKDIFAGNLVSENELLDEQKNAQLLEHFETMEEKF</sequence>
<comment type="caution">
    <text evidence="2">The sequence shown here is derived from an EMBL/GenBank/DDBJ whole genome shotgun (WGS) entry which is preliminary data.</text>
</comment>
<feature type="non-terminal residue" evidence="2">
    <location>
        <position position="167"/>
    </location>
</feature>
<feature type="region of interest" description="Disordered" evidence="1">
    <location>
        <begin position="88"/>
        <end position="136"/>
    </location>
</feature>
<feature type="compositionally biased region" description="Basic and acidic residues" evidence="1">
    <location>
        <begin position="127"/>
        <end position="136"/>
    </location>
</feature>
<organism evidence="2 3">
    <name type="scientific">Physocladia obscura</name>
    <dbReference type="NCBI Taxonomy" id="109957"/>
    <lineage>
        <taxon>Eukaryota</taxon>
        <taxon>Fungi</taxon>
        <taxon>Fungi incertae sedis</taxon>
        <taxon>Chytridiomycota</taxon>
        <taxon>Chytridiomycota incertae sedis</taxon>
        <taxon>Chytridiomycetes</taxon>
        <taxon>Chytridiales</taxon>
        <taxon>Chytriomycetaceae</taxon>
        <taxon>Physocladia</taxon>
    </lineage>
</organism>
<name>A0AAD5T1V1_9FUNG</name>
<reference evidence="2" key="1">
    <citation type="submission" date="2020-05" db="EMBL/GenBank/DDBJ databases">
        <title>Phylogenomic resolution of chytrid fungi.</title>
        <authorList>
            <person name="Stajich J.E."/>
            <person name="Amses K."/>
            <person name="Simmons R."/>
            <person name="Seto K."/>
            <person name="Myers J."/>
            <person name="Bonds A."/>
            <person name="Quandt C.A."/>
            <person name="Barry K."/>
            <person name="Liu P."/>
            <person name="Grigoriev I."/>
            <person name="Longcore J.E."/>
            <person name="James T.Y."/>
        </authorList>
    </citation>
    <scope>NUCLEOTIDE SEQUENCE</scope>
    <source>
        <strain evidence="2">JEL0513</strain>
    </source>
</reference>
<feature type="compositionally biased region" description="Basic and acidic residues" evidence="1">
    <location>
        <begin position="97"/>
        <end position="109"/>
    </location>
</feature>
<protein>
    <submittedName>
        <fullName evidence="2">Uncharacterized protein</fullName>
    </submittedName>
</protein>
<dbReference type="Proteomes" id="UP001211907">
    <property type="component" value="Unassembled WGS sequence"/>
</dbReference>
<proteinExistence type="predicted"/>
<gene>
    <name evidence="2" type="ORF">HK100_012776</name>
</gene>
<accession>A0AAD5T1V1</accession>
<evidence type="ECO:0000256" key="1">
    <source>
        <dbReference type="SAM" id="MobiDB-lite"/>
    </source>
</evidence>
<keyword evidence="3" id="KW-1185">Reference proteome</keyword>
<evidence type="ECO:0000313" key="3">
    <source>
        <dbReference type="Proteomes" id="UP001211907"/>
    </source>
</evidence>
<evidence type="ECO:0000313" key="2">
    <source>
        <dbReference type="EMBL" id="KAJ3120497.1"/>
    </source>
</evidence>